<dbReference type="InterPro" id="IPR002933">
    <property type="entry name" value="Peptidase_M20"/>
</dbReference>
<dbReference type="RefSeq" id="WP_212013209.1">
    <property type="nucleotide sequence ID" value="NZ_JAAFYZ010000103.1"/>
</dbReference>
<evidence type="ECO:0000313" key="3">
    <source>
        <dbReference type="EMBL" id="MBS2550443.1"/>
    </source>
</evidence>
<organism evidence="3 4">
    <name type="scientific">Catenulispora pinistramenti</name>
    <dbReference type="NCBI Taxonomy" id="2705254"/>
    <lineage>
        <taxon>Bacteria</taxon>
        <taxon>Bacillati</taxon>
        <taxon>Actinomycetota</taxon>
        <taxon>Actinomycetes</taxon>
        <taxon>Catenulisporales</taxon>
        <taxon>Catenulisporaceae</taxon>
        <taxon>Catenulispora</taxon>
    </lineage>
</organism>
<keyword evidence="4" id="KW-1185">Reference proteome</keyword>
<dbReference type="CDD" id="cd03886">
    <property type="entry name" value="M20_Acy1"/>
    <property type="match status" value="1"/>
</dbReference>
<dbReference type="Pfam" id="PF01546">
    <property type="entry name" value="Peptidase_M20"/>
    <property type="match status" value="1"/>
</dbReference>
<dbReference type="PANTHER" id="PTHR11014">
    <property type="entry name" value="PEPTIDASE M20 FAMILY MEMBER"/>
    <property type="match status" value="1"/>
</dbReference>
<reference evidence="3 4" key="1">
    <citation type="submission" date="2020-02" db="EMBL/GenBank/DDBJ databases">
        <title>Acidophilic actinobacteria isolated from forest soil.</title>
        <authorList>
            <person name="Golinska P."/>
        </authorList>
    </citation>
    <scope>NUCLEOTIDE SEQUENCE [LARGE SCALE GENOMIC DNA]</scope>
    <source>
        <strain evidence="3 4">NL8</strain>
    </source>
</reference>
<dbReference type="InterPro" id="IPR036264">
    <property type="entry name" value="Bact_exopeptidase_dim_dom"/>
</dbReference>
<feature type="compositionally biased region" description="Low complexity" evidence="1">
    <location>
        <begin position="405"/>
        <end position="428"/>
    </location>
</feature>
<protein>
    <submittedName>
        <fullName evidence="3">Amidohydrolase</fullName>
    </submittedName>
</protein>
<dbReference type="Pfam" id="PF07687">
    <property type="entry name" value="M20_dimer"/>
    <property type="match status" value="1"/>
</dbReference>
<evidence type="ECO:0000259" key="2">
    <source>
        <dbReference type="Pfam" id="PF07687"/>
    </source>
</evidence>
<dbReference type="EMBL" id="JAAFYZ010000103">
    <property type="protein sequence ID" value="MBS2550443.1"/>
    <property type="molecule type" value="Genomic_DNA"/>
</dbReference>
<accession>A0ABS5KWM3</accession>
<dbReference type="Gene3D" id="3.40.630.10">
    <property type="entry name" value="Zn peptidases"/>
    <property type="match status" value="1"/>
</dbReference>
<name>A0ABS5KWM3_9ACTN</name>
<dbReference type="SUPFAM" id="SSF55031">
    <property type="entry name" value="Bacterial exopeptidase dimerisation domain"/>
    <property type="match status" value="1"/>
</dbReference>
<dbReference type="PANTHER" id="PTHR11014:SF63">
    <property type="entry name" value="METALLOPEPTIDASE, PUTATIVE (AFU_ORTHOLOGUE AFUA_6G09600)-RELATED"/>
    <property type="match status" value="1"/>
</dbReference>
<dbReference type="InterPro" id="IPR017439">
    <property type="entry name" value="Amidohydrolase"/>
</dbReference>
<dbReference type="SUPFAM" id="SSF53187">
    <property type="entry name" value="Zn-dependent exopeptidases"/>
    <property type="match status" value="1"/>
</dbReference>
<dbReference type="Gene3D" id="3.30.70.360">
    <property type="match status" value="1"/>
</dbReference>
<dbReference type="Proteomes" id="UP000730482">
    <property type="component" value="Unassembled WGS sequence"/>
</dbReference>
<dbReference type="PIRSF" id="PIRSF005962">
    <property type="entry name" value="Pept_M20D_amidohydro"/>
    <property type="match status" value="1"/>
</dbReference>
<evidence type="ECO:0000313" key="4">
    <source>
        <dbReference type="Proteomes" id="UP000730482"/>
    </source>
</evidence>
<comment type="caution">
    <text evidence="3">The sequence shown here is derived from an EMBL/GenBank/DDBJ whole genome shotgun (WGS) entry which is preliminary data.</text>
</comment>
<proteinExistence type="predicted"/>
<evidence type="ECO:0000256" key="1">
    <source>
        <dbReference type="SAM" id="MobiDB-lite"/>
    </source>
</evidence>
<feature type="domain" description="Peptidase M20 dimerisation" evidence="2">
    <location>
        <begin position="190"/>
        <end position="268"/>
    </location>
</feature>
<gene>
    <name evidence="3" type="ORF">KGQ19_26590</name>
</gene>
<feature type="region of interest" description="Disordered" evidence="1">
    <location>
        <begin position="405"/>
        <end position="451"/>
    </location>
</feature>
<sequence length="451" mass="46289">MPLRDDARLLTDDLVGLRRELHADPELGRALPRTQRRVLAALDGLPLEVAVGTELSSVTAVLRGARPGPTVLLRADMDALPVTEDTDLPFASRNAGVMHACGHDLHTAMLVGAARLLADRRDALAGSVVFMFQPDEEGTDGGGAEQMLAEGLLDASGERPLAAYALHVAANRLPRGLFASRPGTATAASDGLEVTFRGRGGHGSAPHKALDPIPALCEAVTALQTFVTRRFDVFDPVVLTVGAIRGGTKANVIPGDASFSATVRTFSPAARTLMRQGTATLVENIAAAHGLAAQVDYRLGYPATVNDAAEVSLAADAVTELFGPGRYFSAPHPTPGGEDMAFVLNQVPGAYLMLGACPPDRDPDTAPYNHSPQAVFDDAVLPDGAAFLAQAAAARLAVAGTGAKAEAKNGAKARAGAGTEAEAGTGTEAEAEAEAGTGGRPRGPRAAKAGA</sequence>
<dbReference type="NCBIfam" id="TIGR01891">
    <property type="entry name" value="amidohydrolases"/>
    <property type="match status" value="1"/>
</dbReference>
<dbReference type="InterPro" id="IPR011650">
    <property type="entry name" value="Peptidase_M20_dimer"/>
</dbReference>